<evidence type="ECO:0000313" key="1">
    <source>
        <dbReference type="EMBL" id="WWT55219.1"/>
    </source>
</evidence>
<sequence>MSLARIPGLASLLGVEPVALYHLWLASQRDRGKDVPADFVDLLQRRTVSANESEVIDALRIATKNTDPVFRAEEIGKVVAALQGS</sequence>
<organism evidence="1 2">
    <name type="scientific">Brevundimonas olei</name>
    <dbReference type="NCBI Taxonomy" id="657642"/>
    <lineage>
        <taxon>Bacteria</taxon>
        <taxon>Pseudomonadati</taxon>
        <taxon>Pseudomonadota</taxon>
        <taxon>Alphaproteobacteria</taxon>
        <taxon>Caulobacterales</taxon>
        <taxon>Caulobacteraceae</taxon>
        <taxon>Brevundimonas</taxon>
    </lineage>
</organism>
<accession>A0ABZ2IHG6</accession>
<dbReference type="RefSeq" id="WP_338577681.1">
    <property type="nucleotide sequence ID" value="NZ_CP146369.1"/>
</dbReference>
<dbReference type="EMBL" id="CP146369">
    <property type="protein sequence ID" value="WWT55219.1"/>
    <property type="molecule type" value="Genomic_DNA"/>
</dbReference>
<dbReference type="Proteomes" id="UP001363460">
    <property type="component" value="Chromosome"/>
</dbReference>
<keyword evidence="2" id="KW-1185">Reference proteome</keyword>
<proteinExistence type="predicted"/>
<name>A0ABZ2IHG6_9CAUL</name>
<protein>
    <submittedName>
        <fullName evidence="1">Uncharacterized protein</fullName>
    </submittedName>
</protein>
<gene>
    <name evidence="1" type="ORF">V8J38_01920</name>
</gene>
<reference evidence="1 2" key="1">
    <citation type="submission" date="2024-02" db="EMBL/GenBank/DDBJ databases">
        <title>Distribution and functional of Brevundimonas-related endobacteria within Verticillium dahliae.</title>
        <authorList>
            <person name="Zeng H."/>
        </authorList>
    </citation>
    <scope>NUCLEOTIDE SEQUENCE [LARGE SCALE GENOMIC DNA]</scope>
    <source>
        <strain evidence="1 2">TRM 44200</strain>
    </source>
</reference>
<evidence type="ECO:0000313" key="2">
    <source>
        <dbReference type="Proteomes" id="UP001363460"/>
    </source>
</evidence>